<dbReference type="SUPFAM" id="SSF51984">
    <property type="entry name" value="MurCD N-terminal domain"/>
    <property type="match status" value="1"/>
</dbReference>
<name>A0A419V661_9BACL</name>
<feature type="binding site" evidence="17">
    <location>
        <begin position="118"/>
        <end position="124"/>
    </location>
    <ligand>
        <name>ATP</name>
        <dbReference type="ChEBI" id="CHEBI:30616"/>
    </ligand>
</feature>
<dbReference type="NCBIfam" id="TIGR01087">
    <property type="entry name" value="murD"/>
    <property type="match status" value="1"/>
</dbReference>
<dbReference type="UniPathway" id="UPA00219"/>
<dbReference type="Proteomes" id="UP000285120">
    <property type="component" value="Unassembled WGS sequence"/>
</dbReference>
<evidence type="ECO:0000256" key="14">
    <source>
        <dbReference type="ARBA" id="ARBA00030398"/>
    </source>
</evidence>
<dbReference type="HAMAP" id="MF_00639">
    <property type="entry name" value="MurD"/>
    <property type="match status" value="1"/>
</dbReference>
<dbReference type="InterPro" id="IPR004101">
    <property type="entry name" value="Mur_ligase_C"/>
</dbReference>
<dbReference type="InterPro" id="IPR013221">
    <property type="entry name" value="Mur_ligase_cen"/>
</dbReference>
<evidence type="ECO:0000256" key="3">
    <source>
        <dbReference type="ARBA" id="ARBA00004752"/>
    </source>
</evidence>
<evidence type="ECO:0000313" key="22">
    <source>
        <dbReference type="Proteomes" id="UP000285120"/>
    </source>
</evidence>
<dbReference type="InterPro" id="IPR036565">
    <property type="entry name" value="Mur-like_cat_sf"/>
</dbReference>
<keyword evidence="12 17" id="KW-0573">Peptidoglycan synthesis</keyword>
<dbReference type="GO" id="GO:0005737">
    <property type="term" value="C:cytoplasm"/>
    <property type="evidence" value="ECO:0007669"/>
    <property type="project" value="UniProtKB-SubCell"/>
</dbReference>
<keyword evidence="17 18" id="KW-0131">Cell cycle</keyword>
<evidence type="ECO:0000256" key="16">
    <source>
        <dbReference type="ARBA" id="ARBA00047632"/>
    </source>
</evidence>
<evidence type="ECO:0000256" key="8">
    <source>
        <dbReference type="ARBA" id="ARBA00022598"/>
    </source>
</evidence>
<dbReference type="OrthoDB" id="9809796at2"/>
<keyword evidence="17 18" id="KW-0132">Cell division</keyword>
<dbReference type="EMBL" id="RAPK01000007">
    <property type="protein sequence ID" value="RKD75450.1"/>
    <property type="molecule type" value="Genomic_DNA"/>
</dbReference>
<evidence type="ECO:0000256" key="17">
    <source>
        <dbReference type="HAMAP-Rule" id="MF_00639"/>
    </source>
</evidence>
<comment type="similarity">
    <text evidence="4 17">Belongs to the MurCDEF family.</text>
</comment>
<keyword evidence="10 17" id="KW-0067">ATP-binding</keyword>
<sequence>MKQSLYKDKHVLIVGLAKSGMSAARLLHRLGAHVIVNNGSSSEGSTEEKELKQLGIPLHSGGHPLSLLEEKIDIIVKNPGIRYDLPLFEKAGELNIPIITEMEIAGRLCEGTMIAITGSNGKTTTSSLLHALLVEGGKKSYLAGNIGTVACEVSEQVKQDEFMVTEVSSFQLKGSPAFQPNIGIILNIFDAHLDYHGSKEDYVASKGKMFANMTEEEYALYNADDPEVTALAKQSNARLFPFSTTEILSEGACIKDGWMMFQNEPVMEMSKASLPGRHNHENMLAAAAAAMLSGVDRQAVENVLTTFSGIKHRLQYVGDVNGIRVYNDSKATNILSTQKAIEAFSDPVVLIAGGLDRGNEFDSLEAAFAGLKAVVAYGETKYKLADTAEKAGLNIVKIVDTLEEATAAAAAVAEAGDVLLLSPACASWDQFKTFEQRGDLFIQEMNKQKKQ</sequence>
<dbReference type="InterPro" id="IPR005762">
    <property type="entry name" value="MurD"/>
</dbReference>
<dbReference type="GO" id="GO:0005524">
    <property type="term" value="F:ATP binding"/>
    <property type="evidence" value="ECO:0007669"/>
    <property type="project" value="UniProtKB-UniRule"/>
</dbReference>
<gene>
    <name evidence="17" type="primary">murD</name>
    <name evidence="21" type="ORF">ATL39_1149</name>
</gene>
<feature type="domain" description="Mur ligase central" evidence="20">
    <location>
        <begin position="116"/>
        <end position="290"/>
    </location>
</feature>
<dbReference type="InterPro" id="IPR036615">
    <property type="entry name" value="Mur_ligase_C_dom_sf"/>
</dbReference>
<evidence type="ECO:0000256" key="13">
    <source>
        <dbReference type="ARBA" id="ARBA00023316"/>
    </source>
</evidence>
<comment type="function">
    <text evidence="1 17 18">Cell wall formation. Catalyzes the addition of glutamate to the nucleotide precursor UDP-N-acetylmuramoyl-L-alanine (UMA).</text>
</comment>
<evidence type="ECO:0000256" key="9">
    <source>
        <dbReference type="ARBA" id="ARBA00022741"/>
    </source>
</evidence>
<keyword evidence="11 17" id="KW-0133">Cell shape</keyword>
<dbReference type="Pfam" id="PF08245">
    <property type="entry name" value="Mur_ligase_M"/>
    <property type="match status" value="1"/>
</dbReference>
<evidence type="ECO:0000256" key="15">
    <source>
        <dbReference type="ARBA" id="ARBA00032324"/>
    </source>
</evidence>
<accession>A0A419V661</accession>
<keyword evidence="7 17" id="KW-0963">Cytoplasm</keyword>
<evidence type="ECO:0000256" key="6">
    <source>
        <dbReference type="ARBA" id="ARBA00015655"/>
    </source>
</evidence>
<dbReference type="SUPFAM" id="SSF53623">
    <property type="entry name" value="MurD-like peptide ligases, catalytic domain"/>
    <property type="match status" value="1"/>
</dbReference>
<comment type="caution">
    <text evidence="21">The sequence shown here is derived from an EMBL/GenBank/DDBJ whole genome shotgun (WGS) entry which is preliminary data.</text>
</comment>
<keyword evidence="8 17" id="KW-0436">Ligase</keyword>
<organism evidence="21 22">
    <name type="scientific">Sinobaca qinghaiensis</name>
    <dbReference type="NCBI Taxonomy" id="342944"/>
    <lineage>
        <taxon>Bacteria</taxon>
        <taxon>Bacillati</taxon>
        <taxon>Bacillota</taxon>
        <taxon>Bacilli</taxon>
        <taxon>Bacillales</taxon>
        <taxon>Sporolactobacillaceae</taxon>
        <taxon>Sinobaca</taxon>
    </lineage>
</organism>
<proteinExistence type="inferred from homology"/>
<evidence type="ECO:0000256" key="4">
    <source>
        <dbReference type="ARBA" id="ARBA00010416"/>
    </source>
</evidence>
<dbReference type="Gene3D" id="3.40.1190.10">
    <property type="entry name" value="Mur-like, catalytic domain"/>
    <property type="match status" value="1"/>
</dbReference>
<dbReference type="RefSeq" id="WP_120192327.1">
    <property type="nucleotide sequence ID" value="NZ_RAPK01000007.1"/>
</dbReference>
<evidence type="ECO:0000256" key="12">
    <source>
        <dbReference type="ARBA" id="ARBA00022984"/>
    </source>
</evidence>
<evidence type="ECO:0000256" key="18">
    <source>
        <dbReference type="RuleBase" id="RU003664"/>
    </source>
</evidence>
<comment type="catalytic activity">
    <reaction evidence="16 17 18">
        <text>UDP-N-acetyl-alpha-D-muramoyl-L-alanine + D-glutamate + ATP = UDP-N-acetyl-alpha-D-muramoyl-L-alanyl-D-glutamate + ADP + phosphate + H(+)</text>
        <dbReference type="Rhea" id="RHEA:16429"/>
        <dbReference type="ChEBI" id="CHEBI:15378"/>
        <dbReference type="ChEBI" id="CHEBI:29986"/>
        <dbReference type="ChEBI" id="CHEBI:30616"/>
        <dbReference type="ChEBI" id="CHEBI:43474"/>
        <dbReference type="ChEBI" id="CHEBI:83898"/>
        <dbReference type="ChEBI" id="CHEBI:83900"/>
        <dbReference type="ChEBI" id="CHEBI:456216"/>
        <dbReference type="EC" id="6.3.2.9"/>
    </reaction>
</comment>
<dbReference type="Gene3D" id="3.40.50.720">
    <property type="entry name" value="NAD(P)-binding Rossmann-like Domain"/>
    <property type="match status" value="1"/>
</dbReference>
<dbReference type="Pfam" id="PF02875">
    <property type="entry name" value="Mur_ligase_C"/>
    <property type="match status" value="1"/>
</dbReference>
<dbReference type="EC" id="6.3.2.9" evidence="5 17"/>
<keyword evidence="22" id="KW-1185">Reference proteome</keyword>
<keyword evidence="13 17" id="KW-0961">Cell wall biogenesis/degradation</keyword>
<evidence type="ECO:0000256" key="11">
    <source>
        <dbReference type="ARBA" id="ARBA00022960"/>
    </source>
</evidence>
<dbReference type="GO" id="GO:0008764">
    <property type="term" value="F:UDP-N-acetylmuramoylalanine-D-glutamate ligase activity"/>
    <property type="evidence" value="ECO:0007669"/>
    <property type="project" value="UniProtKB-UniRule"/>
</dbReference>
<evidence type="ECO:0000256" key="1">
    <source>
        <dbReference type="ARBA" id="ARBA00002734"/>
    </source>
</evidence>
<dbReference type="Gene3D" id="3.90.190.20">
    <property type="entry name" value="Mur ligase, C-terminal domain"/>
    <property type="match status" value="1"/>
</dbReference>
<dbReference type="GO" id="GO:0009252">
    <property type="term" value="P:peptidoglycan biosynthetic process"/>
    <property type="evidence" value="ECO:0007669"/>
    <property type="project" value="UniProtKB-UniRule"/>
</dbReference>
<evidence type="ECO:0000313" key="21">
    <source>
        <dbReference type="EMBL" id="RKD75450.1"/>
    </source>
</evidence>
<evidence type="ECO:0000259" key="20">
    <source>
        <dbReference type="Pfam" id="PF08245"/>
    </source>
</evidence>
<evidence type="ECO:0000259" key="19">
    <source>
        <dbReference type="Pfam" id="PF02875"/>
    </source>
</evidence>
<dbReference type="GO" id="GO:0008360">
    <property type="term" value="P:regulation of cell shape"/>
    <property type="evidence" value="ECO:0007669"/>
    <property type="project" value="UniProtKB-KW"/>
</dbReference>
<keyword evidence="9 17" id="KW-0547">Nucleotide-binding</keyword>
<dbReference type="Pfam" id="PF21799">
    <property type="entry name" value="MurD-like_N"/>
    <property type="match status" value="1"/>
</dbReference>
<dbReference type="PANTHER" id="PTHR43692">
    <property type="entry name" value="UDP-N-ACETYLMURAMOYLALANINE--D-GLUTAMATE LIGASE"/>
    <property type="match status" value="1"/>
</dbReference>
<dbReference type="SUPFAM" id="SSF53244">
    <property type="entry name" value="MurD-like peptide ligases, peptide-binding domain"/>
    <property type="match status" value="1"/>
</dbReference>
<evidence type="ECO:0000256" key="5">
    <source>
        <dbReference type="ARBA" id="ARBA00012212"/>
    </source>
</evidence>
<evidence type="ECO:0000256" key="2">
    <source>
        <dbReference type="ARBA" id="ARBA00004496"/>
    </source>
</evidence>
<comment type="pathway">
    <text evidence="3 17 18">Cell wall biogenesis; peptidoglycan biosynthesis.</text>
</comment>
<protein>
    <recommendedName>
        <fullName evidence="6 17">UDP-N-acetylmuramoylalanine--D-glutamate ligase</fullName>
        <ecNumber evidence="5 17">6.3.2.9</ecNumber>
    </recommendedName>
    <alternativeName>
        <fullName evidence="15 17">D-glutamic acid-adding enzyme</fullName>
    </alternativeName>
    <alternativeName>
        <fullName evidence="14 17">UDP-N-acetylmuramoyl-L-alanyl-D-glutamate synthetase</fullName>
    </alternativeName>
</protein>
<dbReference type="AlphaFoldDB" id="A0A419V661"/>
<dbReference type="GO" id="GO:0071555">
    <property type="term" value="P:cell wall organization"/>
    <property type="evidence" value="ECO:0007669"/>
    <property type="project" value="UniProtKB-KW"/>
</dbReference>
<comment type="subcellular location">
    <subcellularLocation>
        <location evidence="2 17 18">Cytoplasm</location>
    </subcellularLocation>
</comment>
<feature type="domain" description="Mur ligase C-terminal" evidence="19">
    <location>
        <begin position="312"/>
        <end position="425"/>
    </location>
</feature>
<dbReference type="GO" id="GO:0051301">
    <property type="term" value="P:cell division"/>
    <property type="evidence" value="ECO:0007669"/>
    <property type="project" value="UniProtKB-KW"/>
</dbReference>
<evidence type="ECO:0000256" key="7">
    <source>
        <dbReference type="ARBA" id="ARBA00022490"/>
    </source>
</evidence>
<reference evidence="21 22" key="1">
    <citation type="submission" date="2018-09" db="EMBL/GenBank/DDBJ databases">
        <title>Genomic Encyclopedia of Archaeal and Bacterial Type Strains, Phase II (KMG-II): from individual species to whole genera.</title>
        <authorList>
            <person name="Goeker M."/>
        </authorList>
    </citation>
    <scope>NUCLEOTIDE SEQUENCE [LARGE SCALE GENOMIC DNA]</scope>
    <source>
        <strain evidence="21 22">DSM 17008</strain>
    </source>
</reference>
<dbReference type="PANTHER" id="PTHR43692:SF1">
    <property type="entry name" value="UDP-N-ACETYLMURAMOYLALANINE--D-GLUTAMATE LIGASE"/>
    <property type="match status" value="1"/>
</dbReference>
<evidence type="ECO:0000256" key="10">
    <source>
        <dbReference type="ARBA" id="ARBA00022840"/>
    </source>
</evidence>